<protein>
    <submittedName>
        <fullName evidence="3">Uncharacterized protein</fullName>
    </submittedName>
</protein>
<feature type="region of interest" description="Disordered" evidence="1">
    <location>
        <begin position="1"/>
        <end position="30"/>
    </location>
</feature>
<accession>A0A915E2P1</accession>
<dbReference type="WBParaSite" id="jg25558">
    <property type="protein sequence ID" value="jg25558"/>
    <property type="gene ID" value="jg25558"/>
</dbReference>
<dbReference type="AlphaFoldDB" id="A0A915E2P1"/>
<evidence type="ECO:0000313" key="3">
    <source>
        <dbReference type="WBParaSite" id="jg25558"/>
    </source>
</evidence>
<evidence type="ECO:0000256" key="1">
    <source>
        <dbReference type="SAM" id="MobiDB-lite"/>
    </source>
</evidence>
<feature type="compositionally biased region" description="Polar residues" evidence="1">
    <location>
        <begin position="9"/>
        <end position="23"/>
    </location>
</feature>
<name>A0A915E2P1_9BILA</name>
<proteinExistence type="predicted"/>
<sequence>MEKQVPSRAVSSGTEATMTQKTQSFRDKSRVDLKRMQGNVQEQAISSKEAPRAILRRAIESVDEDSRPLIRRYMWQGIFGILDTQPSWNQQTRRLCKI</sequence>
<dbReference type="Proteomes" id="UP000887574">
    <property type="component" value="Unplaced"/>
</dbReference>
<reference evidence="3" key="1">
    <citation type="submission" date="2022-11" db="UniProtKB">
        <authorList>
            <consortium name="WormBaseParasite"/>
        </authorList>
    </citation>
    <scope>IDENTIFICATION</scope>
</reference>
<organism evidence="2 3">
    <name type="scientific">Ditylenchus dipsaci</name>
    <dbReference type="NCBI Taxonomy" id="166011"/>
    <lineage>
        <taxon>Eukaryota</taxon>
        <taxon>Metazoa</taxon>
        <taxon>Ecdysozoa</taxon>
        <taxon>Nematoda</taxon>
        <taxon>Chromadorea</taxon>
        <taxon>Rhabditida</taxon>
        <taxon>Tylenchina</taxon>
        <taxon>Tylenchomorpha</taxon>
        <taxon>Sphaerularioidea</taxon>
        <taxon>Anguinidae</taxon>
        <taxon>Anguininae</taxon>
        <taxon>Ditylenchus</taxon>
    </lineage>
</organism>
<evidence type="ECO:0000313" key="2">
    <source>
        <dbReference type="Proteomes" id="UP000887574"/>
    </source>
</evidence>
<keyword evidence="2" id="KW-1185">Reference proteome</keyword>